<evidence type="ECO:0000256" key="1">
    <source>
        <dbReference type="SAM" id="MobiDB-lite"/>
    </source>
</evidence>
<dbReference type="Gene3D" id="1.10.533.10">
    <property type="entry name" value="Death Domain, Fas"/>
    <property type="match status" value="1"/>
</dbReference>
<feature type="non-terminal residue" evidence="3">
    <location>
        <position position="1"/>
    </location>
</feature>
<feature type="compositionally biased region" description="Basic and acidic residues" evidence="1">
    <location>
        <begin position="186"/>
        <end position="221"/>
    </location>
</feature>
<proteinExistence type="predicted"/>
<protein>
    <recommendedName>
        <fullName evidence="2">CARD domain-containing protein</fullName>
    </recommendedName>
</protein>
<feature type="domain" description="CARD" evidence="2">
    <location>
        <begin position="7"/>
        <end position="84"/>
    </location>
</feature>
<dbReference type="AlphaFoldDB" id="A0A7R9AB53"/>
<evidence type="ECO:0000313" key="4">
    <source>
        <dbReference type="Proteomes" id="UP000677054"/>
    </source>
</evidence>
<dbReference type="InterPro" id="IPR001315">
    <property type="entry name" value="CARD"/>
</dbReference>
<sequence>MSVSETILRRQWPIFLEYLDVDAISPILISKYVLPVDWMDNGEKPLRAREKREAILRIVRAKGRTGFQAFKKALAQVGQSHLVSSHALDALPNQKACLPFEDDDAGVAAFMKGARSRSGRVSLPNISFPIFQESRPHSLMPGEPSPEDRVDAAEAVAVMLDDAEESRDPARPRLSAAGLIGPTAPTREEDKAQCPIGRKEEREGGREKEREEGREEGREGKALPASFTGEKTSNRTLKESTLRADKEWRLDEFVKLLKEDVESSLISAARQCLQEEKAGRRIPCATKKVIEEAWGK</sequence>
<evidence type="ECO:0000313" key="3">
    <source>
        <dbReference type="EMBL" id="CAD7250855.1"/>
    </source>
</evidence>
<dbReference type="GO" id="GO:0042981">
    <property type="term" value="P:regulation of apoptotic process"/>
    <property type="evidence" value="ECO:0007669"/>
    <property type="project" value="InterPro"/>
</dbReference>
<dbReference type="SUPFAM" id="SSF47986">
    <property type="entry name" value="DEATH domain"/>
    <property type="match status" value="1"/>
</dbReference>
<evidence type="ECO:0000259" key="2">
    <source>
        <dbReference type="Pfam" id="PF00619"/>
    </source>
</evidence>
<dbReference type="Pfam" id="PF00619">
    <property type="entry name" value="CARD"/>
    <property type="match status" value="1"/>
</dbReference>
<accession>A0A7R9AB53</accession>
<dbReference type="Proteomes" id="UP000677054">
    <property type="component" value="Unassembled WGS sequence"/>
</dbReference>
<dbReference type="CDD" id="cd01671">
    <property type="entry name" value="CARD"/>
    <property type="match status" value="1"/>
</dbReference>
<dbReference type="EMBL" id="CAJPEV010003115">
    <property type="protein sequence ID" value="CAG0898960.1"/>
    <property type="molecule type" value="Genomic_DNA"/>
</dbReference>
<feature type="region of interest" description="Disordered" evidence="1">
    <location>
        <begin position="163"/>
        <end position="227"/>
    </location>
</feature>
<organism evidence="3">
    <name type="scientific">Darwinula stevensoni</name>
    <dbReference type="NCBI Taxonomy" id="69355"/>
    <lineage>
        <taxon>Eukaryota</taxon>
        <taxon>Metazoa</taxon>
        <taxon>Ecdysozoa</taxon>
        <taxon>Arthropoda</taxon>
        <taxon>Crustacea</taxon>
        <taxon>Oligostraca</taxon>
        <taxon>Ostracoda</taxon>
        <taxon>Podocopa</taxon>
        <taxon>Podocopida</taxon>
        <taxon>Darwinulocopina</taxon>
        <taxon>Darwinuloidea</taxon>
        <taxon>Darwinulidae</taxon>
        <taxon>Darwinula</taxon>
    </lineage>
</organism>
<reference evidence="3" key="1">
    <citation type="submission" date="2020-11" db="EMBL/GenBank/DDBJ databases">
        <authorList>
            <person name="Tran Van P."/>
        </authorList>
    </citation>
    <scope>NUCLEOTIDE SEQUENCE</scope>
</reference>
<dbReference type="InterPro" id="IPR011029">
    <property type="entry name" value="DEATH-like_dom_sf"/>
</dbReference>
<gene>
    <name evidence="3" type="ORF">DSTB1V02_LOCUS10624</name>
</gene>
<name>A0A7R9AB53_9CRUS</name>
<dbReference type="EMBL" id="LR902632">
    <property type="protein sequence ID" value="CAD7250855.1"/>
    <property type="molecule type" value="Genomic_DNA"/>
</dbReference>
<keyword evidence="4" id="KW-1185">Reference proteome</keyword>